<dbReference type="EMBL" id="KZ345631">
    <property type="protein sequence ID" value="PIO72631.1"/>
    <property type="molecule type" value="Genomic_DNA"/>
</dbReference>
<sequence>MANNKNEDTERKAKLKNEDDKQWVVTAENIPSLVGSDASSKIKRLSSRATPITQRLPRIIFRILSSPDELAGLVYTRVPPEQITVYVSSSCADPEHCETDGTIFSITKPPYAHNFDPCGKDNDLAIIELDREIPSTIGTPICMMEEDEQLAEELIALGYGDDPNNPIPEGKVFNRLQGIKIDSRDVMESSLNIIALLDNRSLCTVSAQPSNKHCKAVKTSKRSMSAGAS</sequence>
<dbReference type="Gene3D" id="2.40.10.10">
    <property type="entry name" value="Trypsin-like serine proteases"/>
    <property type="match status" value="1"/>
</dbReference>
<name>A0A2G9UQT2_TELCI</name>
<protein>
    <recommendedName>
        <fullName evidence="3">Peptidase S1 domain-containing protein</fullName>
    </recommendedName>
</protein>
<keyword evidence="2" id="KW-1185">Reference proteome</keyword>
<dbReference type="OrthoDB" id="5831241at2759"/>
<organism evidence="1 2">
    <name type="scientific">Teladorsagia circumcincta</name>
    <name type="common">Brown stomach worm</name>
    <name type="synonym">Ostertagia circumcincta</name>
    <dbReference type="NCBI Taxonomy" id="45464"/>
    <lineage>
        <taxon>Eukaryota</taxon>
        <taxon>Metazoa</taxon>
        <taxon>Ecdysozoa</taxon>
        <taxon>Nematoda</taxon>
        <taxon>Chromadorea</taxon>
        <taxon>Rhabditida</taxon>
        <taxon>Rhabditina</taxon>
        <taxon>Rhabditomorpha</taxon>
        <taxon>Strongyloidea</taxon>
        <taxon>Trichostrongylidae</taxon>
        <taxon>Teladorsagia</taxon>
    </lineage>
</organism>
<evidence type="ECO:0000313" key="1">
    <source>
        <dbReference type="EMBL" id="PIO72631.1"/>
    </source>
</evidence>
<dbReference type="InterPro" id="IPR043504">
    <property type="entry name" value="Peptidase_S1_PA_chymotrypsin"/>
</dbReference>
<dbReference type="Proteomes" id="UP000230423">
    <property type="component" value="Unassembled WGS sequence"/>
</dbReference>
<gene>
    <name evidence="1" type="ORF">TELCIR_05430</name>
</gene>
<evidence type="ECO:0000313" key="2">
    <source>
        <dbReference type="Proteomes" id="UP000230423"/>
    </source>
</evidence>
<dbReference type="SUPFAM" id="SSF50494">
    <property type="entry name" value="Trypsin-like serine proteases"/>
    <property type="match status" value="1"/>
</dbReference>
<dbReference type="AlphaFoldDB" id="A0A2G9UQT2"/>
<proteinExistence type="predicted"/>
<evidence type="ECO:0008006" key="3">
    <source>
        <dbReference type="Google" id="ProtNLM"/>
    </source>
</evidence>
<dbReference type="InterPro" id="IPR009003">
    <property type="entry name" value="Peptidase_S1_PA"/>
</dbReference>
<accession>A0A2G9UQT2</accession>
<reference evidence="1 2" key="1">
    <citation type="submission" date="2015-09" db="EMBL/GenBank/DDBJ databases">
        <title>Draft genome of the parasitic nematode Teladorsagia circumcincta isolate WARC Sus (inbred).</title>
        <authorList>
            <person name="Mitreva M."/>
        </authorList>
    </citation>
    <scope>NUCLEOTIDE SEQUENCE [LARGE SCALE GENOMIC DNA]</scope>
    <source>
        <strain evidence="1 2">S</strain>
    </source>
</reference>